<evidence type="ECO:0000313" key="3">
    <source>
        <dbReference type="Proteomes" id="UP000050911"/>
    </source>
</evidence>
<evidence type="ECO:0000313" key="2">
    <source>
        <dbReference type="EMBL" id="KRK47754.1"/>
    </source>
</evidence>
<dbReference type="RefSeq" id="WP_156403203.1">
    <property type="nucleotide sequence ID" value="NZ_AZCX01000006.1"/>
</dbReference>
<evidence type="ECO:0000256" key="1">
    <source>
        <dbReference type="SAM" id="Phobius"/>
    </source>
</evidence>
<reference evidence="2 3" key="1">
    <citation type="journal article" date="2015" name="Genome Announc.">
        <title>Expanding the biotechnology potential of lactobacilli through comparative genomics of 213 strains and associated genera.</title>
        <authorList>
            <person name="Sun Z."/>
            <person name="Harris H.M."/>
            <person name="McCann A."/>
            <person name="Guo C."/>
            <person name="Argimon S."/>
            <person name="Zhang W."/>
            <person name="Yang X."/>
            <person name="Jeffery I.B."/>
            <person name="Cooney J.C."/>
            <person name="Kagawa T.F."/>
            <person name="Liu W."/>
            <person name="Song Y."/>
            <person name="Salvetti E."/>
            <person name="Wrobel A."/>
            <person name="Rasinkangas P."/>
            <person name="Parkhill J."/>
            <person name="Rea M.C."/>
            <person name="O'Sullivan O."/>
            <person name="Ritari J."/>
            <person name="Douillard F.P."/>
            <person name="Paul Ross R."/>
            <person name="Yang R."/>
            <person name="Briner A.E."/>
            <person name="Felis G.E."/>
            <person name="de Vos W.M."/>
            <person name="Barrangou R."/>
            <person name="Klaenhammer T.R."/>
            <person name="Caufield P.W."/>
            <person name="Cui Y."/>
            <person name="Zhang H."/>
            <person name="O'Toole P.W."/>
        </authorList>
    </citation>
    <scope>NUCLEOTIDE SEQUENCE [LARGE SCALE GENOMIC DNA]</scope>
    <source>
        <strain evidence="2 3">JCM 15530</strain>
    </source>
</reference>
<proteinExistence type="predicted"/>
<protein>
    <submittedName>
        <fullName evidence="2">Uncharacterized protein</fullName>
    </submittedName>
</protein>
<comment type="caution">
    <text evidence="2">The sequence shown here is derived from an EMBL/GenBank/DDBJ whole genome shotgun (WGS) entry which is preliminary data.</text>
</comment>
<sequence>MVIASRLFFIVFILIAWLLISLLRRDRLQIIISGLLVALVIILAFIAIILFIGRL</sequence>
<feature type="transmembrane region" description="Helical" evidence="1">
    <location>
        <begin position="6"/>
        <end position="23"/>
    </location>
</feature>
<dbReference type="Proteomes" id="UP000050911">
    <property type="component" value="Unassembled WGS sequence"/>
</dbReference>
<keyword evidence="1" id="KW-1133">Transmembrane helix</keyword>
<keyword evidence="1" id="KW-0812">Transmembrane</keyword>
<accession>A0A0R1HWL1</accession>
<keyword evidence="1" id="KW-0472">Membrane</keyword>
<feature type="transmembrane region" description="Helical" evidence="1">
    <location>
        <begin position="30"/>
        <end position="52"/>
    </location>
</feature>
<name>A0A0R1HWL1_9LACO</name>
<gene>
    <name evidence="2" type="ORF">FC96_GL002240</name>
</gene>
<dbReference type="EMBL" id="AZCX01000006">
    <property type="protein sequence ID" value="KRK47754.1"/>
    <property type="molecule type" value="Genomic_DNA"/>
</dbReference>
<dbReference type="AlphaFoldDB" id="A0A0R1HWL1"/>
<organism evidence="2 3">
    <name type="scientific">Secundilactobacillus kimchicus JCM 15530</name>
    <dbReference type="NCBI Taxonomy" id="1302272"/>
    <lineage>
        <taxon>Bacteria</taxon>
        <taxon>Bacillati</taxon>
        <taxon>Bacillota</taxon>
        <taxon>Bacilli</taxon>
        <taxon>Lactobacillales</taxon>
        <taxon>Lactobacillaceae</taxon>
        <taxon>Secundilactobacillus</taxon>
    </lineage>
</organism>
<keyword evidence="3" id="KW-1185">Reference proteome</keyword>